<feature type="region of interest" description="Disordered" evidence="1">
    <location>
        <begin position="198"/>
        <end position="235"/>
    </location>
</feature>
<proteinExistence type="predicted"/>
<organism evidence="2 3">
    <name type="scientific">Saguinus oedipus</name>
    <name type="common">Cotton-top tamarin</name>
    <name type="synonym">Oedipomidas oedipus</name>
    <dbReference type="NCBI Taxonomy" id="9490"/>
    <lineage>
        <taxon>Eukaryota</taxon>
        <taxon>Metazoa</taxon>
        <taxon>Chordata</taxon>
        <taxon>Craniata</taxon>
        <taxon>Vertebrata</taxon>
        <taxon>Euteleostomi</taxon>
        <taxon>Mammalia</taxon>
        <taxon>Eutheria</taxon>
        <taxon>Euarchontoglires</taxon>
        <taxon>Primates</taxon>
        <taxon>Haplorrhini</taxon>
        <taxon>Platyrrhini</taxon>
        <taxon>Cebidae</taxon>
        <taxon>Callitrichinae</taxon>
        <taxon>Saguinus</taxon>
    </lineage>
</organism>
<keyword evidence="3" id="KW-1185">Reference proteome</keyword>
<dbReference type="Proteomes" id="UP001266305">
    <property type="component" value="Unassembled WGS sequence"/>
</dbReference>
<comment type="caution">
    <text evidence="2">The sequence shown here is derived from an EMBL/GenBank/DDBJ whole genome shotgun (WGS) entry which is preliminary data.</text>
</comment>
<gene>
    <name evidence="2" type="ORF">P7K49_012168</name>
</gene>
<evidence type="ECO:0000313" key="3">
    <source>
        <dbReference type="Proteomes" id="UP001266305"/>
    </source>
</evidence>
<name>A0ABQ9VSP2_SAGOE</name>
<protein>
    <submittedName>
        <fullName evidence="2">Uncharacterized protein</fullName>
    </submittedName>
</protein>
<evidence type="ECO:0000256" key="1">
    <source>
        <dbReference type="SAM" id="MobiDB-lite"/>
    </source>
</evidence>
<evidence type="ECO:0000313" key="2">
    <source>
        <dbReference type="EMBL" id="KAK2112421.1"/>
    </source>
</evidence>
<dbReference type="EMBL" id="JASSZA010000005">
    <property type="protein sequence ID" value="KAK2112421.1"/>
    <property type="molecule type" value="Genomic_DNA"/>
</dbReference>
<feature type="region of interest" description="Disordered" evidence="1">
    <location>
        <begin position="1"/>
        <end position="27"/>
    </location>
</feature>
<sequence>MALRHCPEGPPLGPRVSPQDPPLSQPSKVEYSALVTGATWLSGWPGWQALPKVTWGRYQACLETRPLDSYPKFCPHHGILGKDSAPAKTVSLCTQTLSGGRNPPWPPSTPLPVPVRHEGVQPRRHTTLVELFLSLPARSGQHPPDFPGLCSEAGTLDSPAPKDKITHPCAQCRKAPGPWGGANWHFPRSAGLTLARRGTLSAEASWPRSSMPLGQRGGQRPDAAPSFLTDSSHPR</sequence>
<accession>A0ABQ9VSP2</accession>
<feature type="compositionally biased region" description="Pro residues" evidence="1">
    <location>
        <begin position="8"/>
        <end position="24"/>
    </location>
</feature>
<reference evidence="2 3" key="1">
    <citation type="submission" date="2023-05" db="EMBL/GenBank/DDBJ databases">
        <title>B98-5 Cell Line De Novo Hybrid Assembly: An Optical Mapping Approach.</title>
        <authorList>
            <person name="Kananen K."/>
            <person name="Auerbach J.A."/>
            <person name="Kautto E."/>
            <person name="Blachly J.S."/>
        </authorList>
    </citation>
    <scope>NUCLEOTIDE SEQUENCE [LARGE SCALE GENOMIC DNA]</scope>
    <source>
        <strain evidence="2">B95-8</strain>
        <tissue evidence="2">Cell line</tissue>
    </source>
</reference>